<organism evidence="3 4">
    <name type="scientific">Pinibacter soli</name>
    <dbReference type="NCBI Taxonomy" id="3044211"/>
    <lineage>
        <taxon>Bacteria</taxon>
        <taxon>Pseudomonadati</taxon>
        <taxon>Bacteroidota</taxon>
        <taxon>Chitinophagia</taxon>
        <taxon>Chitinophagales</taxon>
        <taxon>Chitinophagaceae</taxon>
        <taxon>Pinibacter</taxon>
    </lineage>
</organism>
<sequence length="1042" mass="113024">MPVLCKKIIVPIVFILLSILQFHYLKAQEVCGFDKYQSDLMKDPLYKAFVMEKNAQMQTYIATHPNLKISQRGASPLYVIPVVVHIVHTGEAIGSLYNPSDDQIQKAIDYLNSVYNGSLPGGEGVGDVQIQFALAKRDPNCNTTNGIDRVNASSIPDYATYGVVRNSSSGVPANQIKDYCRWNTDNYYNIYVVNKIDGNDGTSGQYTGAFAALPSITPAYDGTIILANVMRSGNKALSHEIGHALDLRHPFEGSSQYNQCPANNDCTKDGDFICDTDPITFNQNNGAIDFACRTGTNTCTGKPYSINTEHNFMNYTNCATLFTADQKNRMLAAMATYSTRANLIAKTNMALIPTNVTPACAPKVNFEIKETLISEASSATLDCRGYKDYTFNMTIGSAPIGTNAIVQLNVSGTAYAKADFDLTTNGDFNNPSTILTFPAGLIAARSFTVRVYDDKATESTESVILDFSVSGGGTVKGELAPTLTINIADNDLPPIVPGTPASSFIENGQTSSAPRAFNQGGYSKVKSQLLYTASELTAAGIPANVSINSISFNVQQKNTTAPFTGFTVKLTNTSTAFLRDAASHALTASSLTTVKTYSSYSTTTGWNEFIFDTPFAWDGVSNLGIEICWDNGSIGAGTDNILGYMDDGGGAGYSNFIFNSSGTMTCSGSFSVNSYSSFKPNLKITYGLPGNAVATTISTTQTEYFGPYADVYFVSSAGNVLARVKNLTDHDYGCTTVSIDRQGTNASKFWDTDPSHYLADKTFKIVPSNNTPNGSYVVSLYFKKEEINGWRTTTSQNLDNAQIVKVSNGYYVPDISPASPHSSNVSYVNSTNSQYASDFIVSGNFSYTGFSGFGIGIPVVTPLPIDFISFKGVAINNKAMLDWEIATNKGISLFEVERSYNGMNYSKLGSISTSQLPEMSNHYVFTDNNPLEGNNYYRIKEIELTGNISYSKIATLNFAEQTKFTIYPNPVQSMITIECNKQTSKAAGITIFSIDGKLMKQVKASNFGKKENIDVANLPAGQYILRMIPENGKVVNTKFIKQ</sequence>
<dbReference type="InterPro" id="IPR038081">
    <property type="entry name" value="CalX-like_sf"/>
</dbReference>
<dbReference type="NCBIfam" id="TIGR04183">
    <property type="entry name" value="Por_Secre_tail"/>
    <property type="match status" value="1"/>
</dbReference>
<dbReference type="EMBL" id="JASBRG010000007">
    <property type="protein sequence ID" value="MDI3321465.1"/>
    <property type="molecule type" value="Genomic_DNA"/>
</dbReference>
<dbReference type="Proteomes" id="UP001226434">
    <property type="component" value="Unassembled WGS sequence"/>
</dbReference>
<protein>
    <submittedName>
        <fullName evidence="3">Zinc-dependent metalloprotease</fullName>
    </submittedName>
</protein>
<dbReference type="SUPFAM" id="SSF55486">
    <property type="entry name" value="Metalloproteases ('zincins'), catalytic domain"/>
    <property type="match status" value="1"/>
</dbReference>
<feature type="domain" description="Peptidase M43 pregnancy-associated plasma-A" evidence="1">
    <location>
        <begin position="175"/>
        <end position="334"/>
    </location>
</feature>
<accession>A0ABT6RGG9</accession>
<comment type="caution">
    <text evidence="3">The sequence shown here is derived from an EMBL/GenBank/DDBJ whole genome shotgun (WGS) entry which is preliminary data.</text>
</comment>
<evidence type="ECO:0000259" key="2">
    <source>
        <dbReference type="Pfam" id="PF18962"/>
    </source>
</evidence>
<dbReference type="Pfam" id="PF05572">
    <property type="entry name" value="Peptidase_M43"/>
    <property type="match status" value="1"/>
</dbReference>
<keyword evidence="3" id="KW-0645">Protease</keyword>
<feature type="domain" description="Secretion system C-terminal sorting" evidence="2">
    <location>
        <begin position="966"/>
        <end position="1040"/>
    </location>
</feature>
<evidence type="ECO:0000259" key="1">
    <source>
        <dbReference type="Pfam" id="PF05572"/>
    </source>
</evidence>
<dbReference type="RefSeq" id="WP_282335575.1">
    <property type="nucleotide sequence ID" value="NZ_JASBRG010000007.1"/>
</dbReference>
<reference evidence="3 4" key="1">
    <citation type="submission" date="2023-05" db="EMBL/GenBank/DDBJ databases">
        <title>Genome sequence of Pinibacter sp. MAH-24.</title>
        <authorList>
            <person name="Huq M.A."/>
        </authorList>
    </citation>
    <scope>NUCLEOTIDE SEQUENCE [LARGE SCALE GENOMIC DNA]</scope>
    <source>
        <strain evidence="3 4">MAH-24</strain>
    </source>
</reference>
<dbReference type="Gene3D" id="3.40.390.10">
    <property type="entry name" value="Collagenase (Catalytic Domain)"/>
    <property type="match status" value="1"/>
</dbReference>
<dbReference type="Gene3D" id="2.60.40.2030">
    <property type="match status" value="1"/>
</dbReference>
<keyword evidence="3" id="KW-0482">Metalloprotease</keyword>
<dbReference type="InterPro" id="IPR026444">
    <property type="entry name" value="Secre_tail"/>
</dbReference>
<proteinExistence type="predicted"/>
<name>A0ABT6RGG9_9BACT</name>
<dbReference type="InterPro" id="IPR008754">
    <property type="entry name" value="Peptidase_M43"/>
</dbReference>
<keyword evidence="4" id="KW-1185">Reference proteome</keyword>
<gene>
    <name evidence="3" type="ORF">QJ048_16845</name>
</gene>
<dbReference type="GO" id="GO:0008237">
    <property type="term" value="F:metallopeptidase activity"/>
    <property type="evidence" value="ECO:0007669"/>
    <property type="project" value="UniProtKB-KW"/>
</dbReference>
<keyword evidence="3" id="KW-0378">Hydrolase</keyword>
<dbReference type="Pfam" id="PF18962">
    <property type="entry name" value="Por_Secre_tail"/>
    <property type="match status" value="1"/>
</dbReference>
<dbReference type="InterPro" id="IPR024079">
    <property type="entry name" value="MetalloPept_cat_dom_sf"/>
</dbReference>
<evidence type="ECO:0000313" key="3">
    <source>
        <dbReference type="EMBL" id="MDI3321465.1"/>
    </source>
</evidence>
<dbReference type="SUPFAM" id="SSF141072">
    <property type="entry name" value="CalX-like"/>
    <property type="match status" value="1"/>
</dbReference>
<evidence type="ECO:0000313" key="4">
    <source>
        <dbReference type="Proteomes" id="UP001226434"/>
    </source>
</evidence>